<dbReference type="Proteomes" id="UP001515480">
    <property type="component" value="Unassembled WGS sequence"/>
</dbReference>
<comment type="caution">
    <text evidence="3">The sequence shown here is derived from an EMBL/GenBank/DDBJ whole genome shotgun (WGS) entry which is preliminary data.</text>
</comment>
<feature type="domain" description="Immune mapped protein 2 N-terminal" evidence="1">
    <location>
        <begin position="60"/>
        <end position="142"/>
    </location>
</feature>
<name>A0AB34JUJ7_PRYPA</name>
<organism evidence="3 4">
    <name type="scientific">Prymnesium parvum</name>
    <name type="common">Toxic golden alga</name>
    <dbReference type="NCBI Taxonomy" id="97485"/>
    <lineage>
        <taxon>Eukaryota</taxon>
        <taxon>Haptista</taxon>
        <taxon>Haptophyta</taxon>
        <taxon>Prymnesiophyceae</taxon>
        <taxon>Prymnesiales</taxon>
        <taxon>Prymnesiaceae</taxon>
        <taxon>Prymnesium</taxon>
    </lineage>
</organism>
<reference evidence="3 4" key="1">
    <citation type="journal article" date="2024" name="Science">
        <title>Giant polyketide synthase enzymes in the biosynthesis of giant marine polyether toxins.</title>
        <authorList>
            <person name="Fallon T.R."/>
            <person name="Shende V.V."/>
            <person name="Wierzbicki I.H."/>
            <person name="Pendleton A.L."/>
            <person name="Watervoot N.F."/>
            <person name="Auber R.P."/>
            <person name="Gonzalez D.J."/>
            <person name="Wisecaver J.H."/>
            <person name="Moore B.S."/>
        </authorList>
    </citation>
    <scope>NUCLEOTIDE SEQUENCE [LARGE SCALE GENOMIC DNA]</scope>
    <source>
        <strain evidence="3 4">12B1</strain>
    </source>
</reference>
<evidence type="ECO:0000259" key="1">
    <source>
        <dbReference type="Pfam" id="PF18590"/>
    </source>
</evidence>
<dbReference type="InterPro" id="IPR040955">
    <property type="entry name" value="IMP2_N"/>
</dbReference>
<dbReference type="EMBL" id="JBGBPQ010000004">
    <property type="protein sequence ID" value="KAL1525394.1"/>
    <property type="molecule type" value="Genomic_DNA"/>
</dbReference>
<gene>
    <name evidence="2" type="ORF">AB1Y20_010542</name>
    <name evidence="3" type="ORF">AB1Y20_020253</name>
</gene>
<proteinExistence type="predicted"/>
<keyword evidence="4" id="KW-1185">Reference proteome</keyword>
<dbReference type="EMBL" id="JBGBPQ010000020">
    <property type="protein sequence ID" value="KAL1504132.1"/>
    <property type="molecule type" value="Genomic_DNA"/>
</dbReference>
<evidence type="ECO:0000313" key="4">
    <source>
        <dbReference type="Proteomes" id="UP001515480"/>
    </source>
</evidence>
<evidence type="ECO:0000313" key="3">
    <source>
        <dbReference type="EMBL" id="KAL1525394.1"/>
    </source>
</evidence>
<sequence>MGLKESFKKISGVVGGDLLCACGGPRKRTSIEEGEDKLCKSNATSNANVPPVAPPVNVMQCSLIFSSVNGGCFILQWSHGPLPEEALASFIPSKPVPPYKLKGDGREQLIRDAGGPNARKFYEGWIAFIRTAAAYEGKLTLMKNLDFRPVALYTLDTEHAVRKHPFNEELGFVNLQAVAIVPALSRDLDVLKADVNFFKGAGERIGCSCSFGDSERASMMSTRTSSANIELSGAQKDTINATGEVPASAPA</sequence>
<accession>A0AB34JUJ7</accession>
<evidence type="ECO:0000313" key="2">
    <source>
        <dbReference type="EMBL" id="KAL1504132.1"/>
    </source>
</evidence>
<dbReference type="Pfam" id="PF18590">
    <property type="entry name" value="IMP2_N"/>
    <property type="match status" value="1"/>
</dbReference>
<dbReference type="AlphaFoldDB" id="A0AB34JUJ7"/>
<protein>
    <recommendedName>
        <fullName evidence="1">Immune mapped protein 2 N-terminal domain-containing protein</fullName>
    </recommendedName>
</protein>